<organism evidence="2 3">
    <name type="scientific">Streptomyces luteolifulvus</name>
    <dbReference type="NCBI Taxonomy" id="2615112"/>
    <lineage>
        <taxon>Bacteria</taxon>
        <taxon>Bacillati</taxon>
        <taxon>Actinomycetota</taxon>
        <taxon>Actinomycetes</taxon>
        <taxon>Kitasatosporales</taxon>
        <taxon>Streptomycetaceae</taxon>
        <taxon>Streptomyces</taxon>
    </lineage>
</organism>
<feature type="domain" description="AB hydrolase-1" evidence="1">
    <location>
        <begin position="47"/>
        <end position="295"/>
    </location>
</feature>
<name>A0A6H9UPY3_9ACTN</name>
<comment type="caution">
    <text evidence="2">The sequence shown here is derived from an EMBL/GenBank/DDBJ whole genome shotgun (WGS) entry which is preliminary data.</text>
</comment>
<dbReference type="Pfam" id="PF00561">
    <property type="entry name" value="Abhydrolase_1"/>
    <property type="match status" value="1"/>
</dbReference>
<dbReference type="PRINTS" id="PR00412">
    <property type="entry name" value="EPOXHYDRLASE"/>
</dbReference>
<protein>
    <submittedName>
        <fullName evidence="2">Alpha/beta hydrolase</fullName>
    </submittedName>
</protein>
<keyword evidence="3" id="KW-1185">Reference proteome</keyword>
<dbReference type="PANTHER" id="PTHR43194:SF2">
    <property type="entry name" value="PEROXISOMAL MEMBRANE PROTEIN LPX1"/>
    <property type="match status" value="1"/>
</dbReference>
<dbReference type="EMBL" id="VZRB01000048">
    <property type="protein sequence ID" value="KAB1140024.1"/>
    <property type="molecule type" value="Genomic_DNA"/>
</dbReference>
<dbReference type="SUPFAM" id="SSF53474">
    <property type="entry name" value="alpha/beta-Hydrolases"/>
    <property type="match status" value="1"/>
</dbReference>
<accession>A0A6H9UPY3</accession>
<dbReference type="Proteomes" id="UP000442707">
    <property type="component" value="Unassembled WGS sequence"/>
</dbReference>
<proteinExistence type="predicted"/>
<evidence type="ECO:0000259" key="1">
    <source>
        <dbReference type="Pfam" id="PF00561"/>
    </source>
</evidence>
<dbReference type="PANTHER" id="PTHR43194">
    <property type="entry name" value="HYDROLASE ALPHA/BETA FOLD FAMILY"/>
    <property type="match status" value="1"/>
</dbReference>
<dbReference type="InterPro" id="IPR029058">
    <property type="entry name" value="AB_hydrolase_fold"/>
</dbReference>
<dbReference type="InterPro" id="IPR050228">
    <property type="entry name" value="Carboxylesterase_BioH"/>
</dbReference>
<gene>
    <name evidence="2" type="ORF">F7R91_37785</name>
</gene>
<sequence>MTAAAEAVHEEAVRWRYATYPGRVGLTSAIDGFRLCYDRVGAGVAAVLLHGWPGDRSEYRGVLARLPAMDVVVPDLRGLGASDWRSSDPTSYGADAQARSVIGLIEELGLDRPVVAGHDIGSRIAVAIARLRPDLIRALVLTPPLPGMGERILGPQAAPEFWYLSFNQLPFAVQLLDGRPDAIRAFLGHFWTHWAGPGFTPPDGHLDHLVSVYSQPGRAAALLGWYRATADALARVVTEQPPPPAERIGVPTTVLWPDRDPLFPPAWSDQLDQYFADLQLQNLRGIGHFVPMEAPDEFADAVAAADARQTAAPRDLSRARHA</sequence>
<evidence type="ECO:0000313" key="2">
    <source>
        <dbReference type="EMBL" id="KAB1140024.1"/>
    </source>
</evidence>
<dbReference type="InterPro" id="IPR000073">
    <property type="entry name" value="AB_hydrolase_1"/>
</dbReference>
<evidence type="ECO:0000313" key="3">
    <source>
        <dbReference type="Proteomes" id="UP000442707"/>
    </source>
</evidence>
<dbReference type="GO" id="GO:0016787">
    <property type="term" value="F:hydrolase activity"/>
    <property type="evidence" value="ECO:0007669"/>
    <property type="project" value="UniProtKB-KW"/>
</dbReference>
<reference evidence="2 3" key="1">
    <citation type="submission" date="2019-09" db="EMBL/GenBank/DDBJ databases">
        <title>Screening of Novel Bioactive Compounds from Soil-Associated.</title>
        <authorList>
            <person name="Zhao S."/>
        </authorList>
    </citation>
    <scope>NUCLEOTIDE SEQUENCE [LARGE SCALE GENOMIC DNA]</scope>
    <source>
        <strain evidence="2 3">HIT-DPA4</strain>
    </source>
</reference>
<dbReference type="InterPro" id="IPR000639">
    <property type="entry name" value="Epox_hydrolase-like"/>
</dbReference>
<dbReference type="AlphaFoldDB" id="A0A6H9UPY3"/>
<keyword evidence="2" id="KW-0378">Hydrolase</keyword>
<dbReference type="Gene3D" id="3.40.50.1820">
    <property type="entry name" value="alpha/beta hydrolase"/>
    <property type="match status" value="1"/>
</dbReference>